<reference evidence="1 2" key="1">
    <citation type="submission" date="2016-10" db="EMBL/GenBank/DDBJ databases">
        <title>Rhodobacter sp. LPB0142, isolated from sea water.</title>
        <authorList>
            <person name="Kim E."/>
            <person name="Yi H."/>
        </authorList>
    </citation>
    <scope>NUCLEOTIDE SEQUENCE [LARGE SCALE GENOMIC DNA]</scope>
    <source>
        <strain evidence="1 2">LPB0142</strain>
    </source>
</reference>
<keyword evidence="2" id="KW-1185">Reference proteome</keyword>
<gene>
    <name evidence="1" type="ORF">LPB142_07155</name>
</gene>
<organism evidence="1 2">
    <name type="scientific">Rhodobacter xanthinilyticus</name>
    <dbReference type="NCBI Taxonomy" id="1850250"/>
    <lineage>
        <taxon>Bacteria</taxon>
        <taxon>Pseudomonadati</taxon>
        <taxon>Pseudomonadota</taxon>
        <taxon>Alphaproteobacteria</taxon>
        <taxon>Rhodobacterales</taxon>
        <taxon>Rhodobacter group</taxon>
        <taxon>Rhodobacter</taxon>
    </lineage>
</organism>
<accession>A0A1D9MBB2</accession>
<dbReference type="EMBL" id="CP017781">
    <property type="protein sequence ID" value="AOZ69127.1"/>
    <property type="molecule type" value="Genomic_DNA"/>
</dbReference>
<sequence length="83" mass="9391">MNSKWGVAFGNLIEGLSQLATVETWMLCSDINRGGEKSCTLICFSGVYQFQDVRQRPFSLFLRKQHPRESQHASSALRTVRLG</sequence>
<evidence type="ECO:0000313" key="1">
    <source>
        <dbReference type="EMBL" id="AOZ69127.1"/>
    </source>
</evidence>
<name>A0A1D9MBB2_9RHOB</name>
<protein>
    <submittedName>
        <fullName evidence="1">Uncharacterized protein</fullName>
    </submittedName>
</protein>
<evidence type="ECO:0000313" key="2">
    <source>
        <dbReference type="Proteomes" id="UP000176562"/>
    </source>
</evidence>
<dbReference type="AlphaFoldDB" id="A0A1D9MBB2"/>
<dbReference type="Proteomes" id="UP000176562">
    <property type="component" value="Chromosome"/>
</dbReference>
<dbReference type="KEGG" id="rhp:LPB142_07155"/>
<proteinExistence type="predicted"/>